<reference evidence="1 2" key="1">
    <citation type="submission" date="2015-12" db="EMBL/GenBank/DDBJ databases">
        <title>Draft genome sequence of Moniliophthora roreri, the causal agent of frosty pod rot of cacao.</title>
        <authorList>
            <person name="Aime M.C."/>
            <person name="Diaz-Valderrama J.R."/>
            <person name="Kijpornyongpan T."/>
            <person name="Phillips-Mora W."/>
        </authorList>
    </citation>
    <scope>NUCLEOTIDE SEQUENCE [LARGE SCALE GENOMIC DNA]</scope>
    <source>
        <strain evidence="1 2">MCA 2952</strain>
    </source>
</reference>
<dbReference type="AlphaFoldDB" id="A0A0W0FQJ0"/>
<dbReference type="EMBL" id="LATX01001758">
    <property type="protein sequence ID" value="KTB38488.1"/>
    <property type="molecule type" value="Genomic_DNA"/>
</dbReference>
<evidence type="ECO:0000313" key="2">
    <source>
        <dbReference type="Proteomes" id="UP000054988"/>
    </source>
</evidence>
<organism evidence="1 2">
    <name type="scientific">Moniliophthora roreri</name>
    <name type="common">Frosty pod rot fungus</name>
    <name type="synonym">Monilia roreri</name>
    <dbReference type="NCBI Taxonomy" id="221103"/>
    <lineage>
        <taxon>Eukaryota</taxon>
        <taxon>Fungi</taxon>
        <taxon>Dikarya</taxon>
        <taxon>Basidiomycota</taxon>
        <taxon>Agaricomycotina</taxon>
        <taxon>Agaricomycetes</taxon>
        <taxon>Agaricomycetidae</taxon>
        <taxon>Agaricales</taxon>
        <taxon>Marasmiineae</taxon>
        <taxon>Marasmiaceae</taxon>
        <taxon>Moniliophthora</taxon>
    </lineage>
</organism>
<gene>
    <name evidence="1" type="ORF">WG66_8933</name>
</gene>
<proteinExistence type="predicted"/>
<protein>
    <submittedName>
        <fullName evidence="1">Uncharacterized protein</fullName>
    </submittedName>
</protein>
<comment type="caution">
    <text evidence="1">The sequence shown here is derived from an EMBL/GenBank/DDBJ whole genome shotgun (WGS) entry which is preliminary data.</text>
</comment>
<name>A0A0W0FQJ0_MONRR</name>
<sequence length="164" mass="17956">MLVARVPNPATNSQCHIASQMVLLDPKLASFITNPYHDDPHEMVYATFSIVHFVQEVLLALGLPSTTSHHPVDLCFQVPRVLLFTATHPSQYGPVPKQIAPVLPPKDITIEIGSDSDTEHSERGLRSDGVVLDLTGDSKADNSDDIEIVGVTIHSDYIDLMFSD</sequence>
<dbReference type="Proteomes" id="UP000054988">
    <property type="component" value="Unassembled WGS sequence"/>
</dbReference>
<evidence type="ECO:0000313" key="1">
    <source>
        <dbReference type="EMBL" id="KTB38488.1"/>
    </source>
</evidence>
<accession>A0A0W0FQJ0</accession>